<keyword evidence="7" id="KW-0732">Signal</keyword>
<feature type="active site" evidence="5">
    <location>
        <position position="127"/>
    </location>
</feature>
<proteinExistence type="inferred from homology"/>
<dbReference type="EMBL" id="JAIZPD010000003">
    <property type="protein sequence ID" value="KAH0966035.1"/>
    <property type="molecule type" value="Genomic_DNA"/>
</dbReference>
<comment type="similarity">
    <text evidence="1 6">Belongs to the peptidase A1 family.</text>
</comment>
<evidence type="ECO:0000256" key="5">
    <source>
        <dbReference type="PIRSR" id="PIRSR601461-1"/>
    </source>
</evidence>
<feature type="signal peptide" evidence="7">
    <location>
        <begin position="1"/>
        <end position="19"/>
    </location>
</feature>
<evidence type="ECO:0000256" key="7">
    <source>
        <dbReference type="SAM" id="SignalP"/>
    </source>
</evidence>
<keyword evidence="10" id="KW-1185">Reference proteome</keyword>
<evidence type="ECO:0000256" key="1">
    <source>
        <dbReference type="ARBA" id="ARBA00007447"/>
    </source>
</evidence>
<dbReference type="GO" id="GO:0004190">
    <property type="term" value="F:aspartic-type endopeptidase activity"/>
    <property type="evidence" value="ECO:0007669"/>
    <property type="project" value="UniProtKB-KW"/>
</dbReference>
<name>A0A9P8SLQ4_9HYPO</name>
<keyword evidence="3 6" id="KW-0064">Aspartyl protease</keyword>
<dbReference type="SUPFAM" id="SSF50630">
    <property type="entry name" value="Acid proteases"/>
    <property type="match status" value="1"/>
</dbReference>
<dbReference type="PROSITE" id="PS51767">
    <property type="entry name" value="PEPTIDASE_A1"/>
    <property type="match status" value="1"/>
</dbReference>
<dbReference type="InterPro" id="IPR034163">
    <property type="entry name" value="Aspergillopepsin-like_cat_dom"/>
</dbReference>
<dbReference type="GO" id="GO:0006508">
    <property type="term" value="P:proteolysis"/>
    <property type="evidence" value="ECO:0007669"/>
    <property type="project" value="UniProtKB-KW"/>
</dbReference>
<dbReference type="PANTHER" id="PTHR47966">
    <property type="entry name" value="BETA-SITE APP-CLEAVING ENZYME, ISOFORM A-RELATED"/>
    <property type="match status" value="1"/>
</dbReference>
<dbReference type="OrthoDB" id="2747330at2759"/>
<dbReference type="PANTHER" id="PTHR47966:SF2">
    <property type="entry name" value="ASPERGILLOPEPSIN-1-RELATED"/>
    <property type="match status" value="1"/>
</dbReference>
<dbReference type="PROSITE" id="PS00141">
    <property type="entry name" value="ASP_PROTEASE"/>
    <property type="match status" value="1"/>
</dbReference>
<reference evidence="9" key="1">
    <citation type="submission" date="2021-09" db="EMBL/GenBank/DDBJ databases">
        <title>A high-quality genome of the endoparasitic fungus Hirsutella rhossiliensis with a comparison of Hirsutella genomes reveals transposable elements contributing to genome size variation.</title>
        <authorList>
            <person name="Lin R."/>
            <person name="Jiao Y."/>
            <person name="Sun X."/>
            <person name="Ling J."/>
            <person name="Xie B."/>
            <person name="Cheng X."/>
        </authorList>
    </citation>
    <scope>NUCLEOTIDE SEQUENCE</scope>
    <source>
        <strain evidence="9">HR02</strain>
    </source>
</reference>
<dbReference type="RefSeq" id="XP_044723548.1">
    <property type="nucleotide sequence ID" value="XM_044862522.1"/>
</dbReference>
<protein>
    <submittedName>
        <fullName evidence="9">Eukaryotic aspartyl protease domain-containing protein</fullName>
    </submittedName>
</protein>
<evidence type="ECO:0000313" key="10">
    <source>
        <dbReference type="Proteomes" id="UP000824596"/>
    </source>
</evidence>
<feature type="chain" id="PRO_5040428579" evidence="7">
    <location>
        <begin position="20"/>
        <end position="431"/>
    </location>
</feature>
<dbReference type="AlphaFoldDB" id="A0A9P8SLQ4"/>
<dbReference type="InterPro" id="IPR001461">
    <property type="entry name" value="Aspartic_peptidase_A1"/>
</dbReference>
<evidence type="ECO:0000259" key="8">
    <source>
        <dbReference type="PROSITE" id="PS51767"/>
    </source>
</evidence>
<feature type="active site" evidence="5">
    <location>
        <position position="311"/>
    </location>
</feature>
<evidence type="ECO:0000256" key="3">
    <source>
        <dbReference type="ARBA" id="ARBA00022750"/>
    </source>
</evidence>
<dbReference type="PRINTS" id="PR00792">
    <property type="entry name" value="PEPSIN"/>
</dbReference>
<sequence>MRVTLAAIALACLANCADTTPPTQSSSKKGGKRFTLTQVHNDKFQGHDTPSSFLKAHLKYGHTLPPQLSRALDLNPSLKLRFQAQLPYTNRSQKGTIKTSIAPKYDSEYSVPVQIGTPPQTIPLNLDTGSADLWTFSSETYPTVVMNQTLYHPENSSTCELQRGESWQVKYGDGAGAAGIVYRDRVQVGETYVDGQGVQAAITVSPEIARDSFTSGILGMANSRVNTARPMQQRTYIDNIRGSLEEPLFTANLRNRRPGNYNFGYIDKSEYTGDLQYAAVNRYSPFWMVTVNGYQVGYNPPLQVSWNAIVDTGTSLLLLPDEIVQDYYRHVPGAGIDPKLGVVTFPCQVHPPDFFFYIGAHRGRIPGAYINYGQVSETYCHGGIQTARGLPFGVLGDVVLKAQFIVFNYNLGLVGFANKKLDDAPDSPPEH</sequence>
<evidence type="ECO:0000256" key="4">
    <source>
        <dbReference type="ARBA" id="ARBA00022801"/>
    </source>
</evidence>
<dbReference type="InterPro" id="IPR033121">
    <property type="entry name" value="PEPTIDASE_A1"/>
</dbReference>
<dbReference type="Gene3D" id="2.40.70.10">
    <property type="entry name" value="Acid Proteases"/>
    <property type="match status" value="2"/>
</dbReference>
<evidence type="ECO:0000256" key="6">
    <source>
        <dbReference type="RuleBase" id="RU000454"/>
    </source>
</evidence>
<dbReference type="Proteomes" id="UP000824596">
    <property type="component" value="Unassembled WGS sequence"/>
</dbReference>
<evidence type="ECO:0000256" key="2">
    <source>
        <dbReference type="ARBA" id="ARBA00022670"/>
    </source>
</evidence>
<dbReference type="CDD" id="cd06097">
    <property type="entry name" value="Aspergillopepsin_like"/>
    <property type="match status" value="1"/>
</dbReference>
<keyword evidence="2 6" id="KW-0645">Protease</keyword>
<dbReference type="GeneID" id="68353180"/>
<feature type="domain" description="Peptidase A1" evidence="8">
    <location>
        <begin position="109"/>
        <end position="417"/>
    </location>
</feature>
<dbReference type="Pfam" id="PF00026">
    <property type="entry name" value="Asp"/>
    <property type="match status" value="1"/>
</dbReference>
<accession>A0A9P8SLQ4</accession>
<comment type="caution">
    <text evidence="9">The sequence shown here is derived from an EMBL/GenBank/DDBJ whole genome shotgun (WGS) entry which is preliminary data.</text>
</comment>
<evidence type="ECO:0000313" key="9">
    <source>
        <dbReference type="EMBL" id="KAH0966035.1"/>
    </source>
</evidence>
<keyword evidence="4 6" id="KW-0378">Hydrolase</keyword>
<gene>
    <name evidence="9" type="ORF">HRG_04051</name>
</gene>
<dbReference type="InterPro" id="IPR001969">
    <property type="entry name" value="Aspartic_peptidase_AS"/>
</dbReference>
<organism evidence="9 10">
    <name type="scientific">Hirsutella rhossiliensis</name>
    <dbReference type="NCBI Taxonomy" id="111463"/>
    <lineage>
        <taxon>Eukaryota</taxon>
        <taxon>Fungi</taxon>
        <taxon>Dikarya</taxon>
        <taxon>Ascomycota</taxon>
        <taxon>Pezizomycotina</taxon>
        <taxon>Sordariomycetes</taxon>
        <taxon>Hypocreomycetidae</taxon>
        <taxon>Hypocreales</taxon>
        <taxon>Ophiocordycipitaceae</taxon>
        <taxon>Hirsutella</taxon>
    </lineage>
</organism>
<dbReference type="InterPro" id="IPR021109">
    <property type="entry name" value="Peptidase_aspartic_dom_sf"/>
</dbReference>